<accession>A0A646KSD1</accession>
<comment type="caution">
    <text evidence="1">The sequence shown here is derived from an EMBL/GenBank/DDBJ whole genome shotgun (WGS) entry which is preliminary data.</text>
</comment>
<gene>
    <name evidence="1" type="ORF">FF041_35540</name>
</gene>
<organism evidence="1 2">
    <name type="scientific">Streptomyces jumonjinensis</name>
    <dbReference type="NCBI Taxonomy" id="1945"/>
    <lineage>
        <taxon>Bacteria</taxon>
        <taxon>Bacillati</taxon>
        <taxon>Actinomycetota</taxon>
        <taxon>Actinomycetes</taxon>
        <taxon>Kitasatosporales</taxon>
        <taxon>Streptomycetaceae</taxon>
        <taxon>Streptomyces</taxon>
    </lineage>
</organism>
<protein>
    <submittedName>
        <fullName evidence="1">Uncharacterized protein</fullName>
    </submittedName>
</protein>
<keyword evidence="2" id="KW-1185">Reference proteome</keyword>
<name>A0A646KSD1_STRJU</name>
<reference evidence="1 2" key="1">
    <citation type="submission" date="2019-05" db="EMBL/GenBank/DDBJ databases">
        <title>Comparative genomics and metabolomics analyses of clavulanic acid producing Streptomyces species provides insight into specialized metabolism and evolution of beta-lactam biosynthetic gene clusters.</title>
        <authorList>
            <person name="Moore M.A."/>
            <person name="Cruz-Morales P."/>
            <person name="Barona Gomez F."/>
            <person name="Kapil T."/>
        </authorList>
    </citation>
    <scope>NUCLEOTIDE SEQUENCE [LARGE SCALE GENOMIC DNA]</scope>
    <source>
        <strain evidence="1 2">NRRL 5741</strain>
    </source>
</reference>
<dbReference type="Proteomes" id="UP000419138">
    <property type="component" value="Unassembled WGS sequence"/>
</dbReference>
<evidence type="ECO:0000313" key="1">
    <source>
        <dbReference type="EMBL" id="MQT05232.1"/>
    </source>
</evidence>
<dbReference type="EMBL" id="VCLA01000199">
    <property type="protein sequence ID" value="MQT05232.1"/>
    <property type="molecule type" value="Genomic_DNA"/>
</dbReference>
<dbReference type="AlphaFoldDB" id="A0A646KSD1"/>
<proteinExistence type="predicted"/>
<evidence type="ECO:0000313" key="2">
    <source>
        <dbReference type="Proteomes" id="UP000419138"/>
    </source>
</evidence>
<dbReference type="OrthoDB" id="3775567at2"/>
<dbReference type="RefSeq" id="WP_153526488.1">
    <property type="nucleotide sequence ID" value="NZ_JBEPDZ010000031.1"/>
</dbReference>
<sequence length="89" mass="9999">MDEVLYNRDGAPALPKSFTTHLGGLWWDTDTGQREFNLKGASRIESGHSYIAVLVKDEDTSEYEPAAYGGVLPFDGGQCRPWRGRRQRP</sequence>